<dbReference type="PROSITE" id="PS00086">
    <property type="entry name" value="CYTOCHROME_P450"/>
    <property type="match status" value="1"/>
</dbReference>
<keyword evidence="2" id="KW-0349">Heme</keyword>
<dbReference type="SUPFAM" id="SSF48264">
    <property type="entry name" value="Cytochrome P450"/>
    <property type="match status" value="1"/>
</dbReference>
<dbReference type="PRINTS" id="PR00385">
    <property type="entry name" value="P450"/>
</dbReference>
<dbReference type="AlphaFoldDB" id="A0A4U0S769"/>
<comment type="caution">
    <text evidence="3">The sequence shown here is derived from an EMBL/GenBank/DDBJ whole genome shotgun (WGS) entry which is preliminary data.</text>
</comment>
<dbReference type="GO" id="GO:0005506">
    <property type="term" value="F:iron ion binding"/>
    <property type="evidence" value="ECO:0007669"/>
    <property type="project" value="InterPro"/>
</dbReference>
<evidence type="ECO:0000313" key="4">
    <source>
        <dbReference type="Proteomes" id="UP000305778"/>
    </source>
</evidence>
<accession>A0A4U0S769</accession>
<dbReference type="GO" id="GO:0020037">
    <property type="term" value="F:heme binding"/>
    <property type="evidence" value="ECO:0007669"/>
    <property type="project" value="InterPro"/>
</dbReference>
<comment type="similarity">
    <text evidence="1 2">Belongs to the cytochrome P450 family.</text>
</comment>
<dbReference type="OrthoDB" id="3599725at2"/>
<dbReference type="PANTHER" id="PTHR46696">
    <property type="entry name" value="P450, PUTATIVE (EUROFUNG)-RELATED"/>
    <property type="match status" value="1"/>
</dbReference>
<dbReference type="InterPro" id="IPR036396">
    <property type="entry name" value="Cyt_P450_sf"/>
</dbReference>
<dbReference type="GO" id="GO:0004497">
    <property type="term" value="F:monooxygenase activity"/>
    <property type="evidence" value="ECO:0007669"/>
    <property type="project" value="UniProtKB-KW"/>
</dbReference>
<dbReference type="Proteomes" id="UP000305778">
    <property type="component" value="Unassembled WGS sequence"/>
</dbReference>
<gene>
    <name evidence="3" type="ORF">FCI23_33240</name>
</gene>
<evidence type="ECO:0000256" key="1">
    <source>
        <dbReference type="ARBA" id="ARBA00010617"/>
    </source>
</evidence>
<dbReference type="InterPro" id="IPR017972">
    <property type="entry name" value="Cyt_P450_CS"/>
</dbReference>
<keyword evidence="2" id="KW-0503">Monooxygenase</keyword>
<keyword evidence="2" id="KW-0408">Iron</keyword>
<evidence type="ECO:0000313" key="3">
    <source>
        <dbReference type="EMBL" id="TKA04974.1"/>
    </source>
</evidence>
<dbReference type="InterPro" id="IPR001128">
    <property type="entry name" value="Cyt_P450"/>
</dbReference>
<dbReference type="Pfam" id="PF00067">
    <property type="entry name" value="p450"/>
    <property type="match status" value="1"/>
</dbReference>
<dbReference type="PRINTS" id="PR00359">
    <property type="entry name" value="BP450"/>
</dbReference>
<dbReference type="EMBL" id="SUMC01000043">
    <property type="protein sequence ID" value="TKA04974.1"/>
    <property type="molecule type" value="Genomic_DNA"/>
</dbReference>
<dbReference type="InterPro" id="IPR002397">
    <property type="entry name" value="Cyt_P450_B"/>
</dbReference>
<evidence type="ECO:0000256" key="2">
    <source>
        <dbReference type="RuleBase" id="RU000461"/>
    </source>
</evidence>
<keyword evidence="2" id="KW-0560">Oxidoreductase</keyword>
<dbReference type="PANTHER" id="PTHR46696:SF6">
    <property type="entry name" value="P450, PUTATIVE (EUROFUNG)-RELATED"/>
    <property type="match status" value="1"/>
</dbReference>
<dbReference type="RefSeq" id="WP_136727757.1">
    <property type="nucleotide sequence ID" value="NZ_SUMC01000043.1"/>
</dbReference>
<dbReference type="GO" id="GO:0016705">
    <property type="term" value="F:oxidoreductase activity, acting on paired donors, with incorporation or reduction of molecular oxygen"/>
    <property type="evidence" value="ECO:0007669"/>
    <property type="project" value="InterPro"/>
</dbReference>
<keyword evidence="4" id="KW-1185">Reference proteome</keyword>
<dbReference type="Gene3D" id="1.10.630.10">
    <property type="entry name" value="Cytochrome P450"/>
    <property type="match status" value="1"/>
</dbReference>
<keyword evidence="2" id="KW-0479">Metal-binding</keyword>
<name>A0A4U0S769_9ACTN</name>
<proteinExistence type="inferred from homology"/>
<reference evidence="3 4" key="1">
    <citation type="submission" date="2019-04" db="EMBL/GenBank/DDBJ databases">
        <title>Streptomyces oryziradicis sp. nov., a novel actinomycete isolated from rhizosphere soil of rice (Oryza sativa L.).</title>
        <authorList>
            <person name="Li C."/>
        </authorList>
    </citation>
    <scope>NUCLEOTIDE SEQUENCE [LARGE SCALE GENOMIC DNA]</scope>
    <source>
        <strain evidence="3 4">NEAU-C40</strain>
    </source>
</reference>
<sequence length="395" mass="44184">MSEQPIEHDFDGYDIFSSDFKEDPHATWAAMRAGGCPMAHSDKWGTSWMPISYDDIRNIARDGARFTSKAVEVAGPLESAGGLHLPPLTSDPPEHKPHRDILMPYFLPARIAEFEPFIREKARKLAEELAKRGGGDVVNDFAQHLTIAVLTKMLGVPPGEQFTDWMIRMIRVGPKDQKVRAEVINEILNYLGGLLDERDVEPRDDLISYLAQAEIDGEPLSRKHKIGAAFLVLIAGADTTWSAISAALWHLAANDEDRRRLIAEPALLDTATEEFLRVYAPVSVARITKEDIKLHDRSIAVGERVLLAFGAANRDPEVFEDPDEIRIDRARNRHLTFGSGGHRCLGSNLARLELRVTLEEWLRVMPDFRLTDPAGVTWSGGQTRGPERVDFEVAR</sequence>
<protein>
    <submittedName>
        <fullName evidence="3">Cytochrome P450</fullName>
    </submittedName>
</protein>
<organism evidence="3 4">
    <name type="scientific">Actinacidiphila oryziradicis</name>
    <dbReference type="NCBI Taxonomy" id="2571141"/>
    <lineage>
        <taxon>Bacteria</taxon>
        <taxon>Bacillati</taxon>
        <taxon>Actinomycetota</taxon>
        <taxon>Actinomycetes</taxon>
        <taxon>Kitasatosporales</taxon>
        <taxon>Streptomycetaceae</taxon>
        <taxon>Actinacidiphila</taxon>
    </lineage>
</organism>